<evidence type="ECO:0000313" key="4">
    <source>
        <dbReference type="Proteomes" id="UP001586593"/>
    </source>
</evidence>
<dbReference type="PANTHER" id="PTHR12150:SF13">
    <property type="entry name" value="METHYLTRANSFERASE C9ORF114-RELATED"/>
    <property type="match status" value="1"/>
</dbReference>
<keyword evidence="4" id="KW-1185">Reference proteome</keyword>
<proteinExistence type="inferred from homology"/>
<dbReference type="PANTHER" id="PTHR12150">
    <property type="entry name" value="CLASS IV SAM-BINDING METHYLTRANSFERASE-RELATED"/>
    <property type="match status" value="1"/>
</dbReference>
<dbReference type="InterPro" id="IPR029028">
    <property type="entry name" value="Alpha/beta_knot_MTases"/>
</dbReference>
<dbReference type="EMBL" id="JAZHXJ010000063">
    <property type="protein sequence ID" value="KAL1877559.1"/>
    <property type="molecule type" value="Genomic_DNA"/>
</dbReference>
<comment type="similarity">
    <text evidence="1">Belongs to the class IV-like SAM-binding methyltransferase superfamily.</text>
</comment>
<protein>
    <submittedName>
        <fullName evidence="3">Uncharacterized protein</fullName>
    </submittedName>
</protein>
<dbReference type="CDD" id="cd18086">
    <property type="entry name" value="HsC9orf114-like"/>
    <property type="match status" value="1"/>
</dbReference>
<feature type="region of interest" description="Disordered" evidence="2">
    <location>
        <begin position="1"/>
        <end position="35"/>
    </location>
</feature>
<dbReference type="Pfam" id="PF02598">
    <property type="entry name" value="Methyltrn_RNA_3"/>
    <property type="match status" value="1"/>
</dbReference>
<dbReference type="InterPro" id="IPR012340">
    <property type="entry name" value="NA-bd_OB-fold"/>
</dbReference>
<feature type="compositionally biased region" description="Basic and acidic residues" evidence="2">
    <location>
        <begin position="13"/>
        <end position="23"/>
    </location>
</feature>
<comment type="caution">
    <text evidence="3">The sequence shown here is derived from an EMBL/GenBank/DDBJ whole genome shotgun (WGS) entry which is preliminary data.</text>
</comment>
<gene>
    <name evidence="3" type="ORF">VTK73DRAFT_8548</name>
</gene>
<dbReference type="InterPro" id="IPR003750">
    <property type="entry name" value="Put_MeTrfase-C9orf114-like"/>
</dbReference>
<dbReference type="InterPro" id="IPR029026">
    <property type="entry name" value="tRNA_m1G_MTases_N"/>
</dbReference>
<dbReference type="Gene3D" id="3.40.1280.10">
    <property type="match status" value="2"/>
</dbReference>
<evidence type="ECO:0000313" key="3">
    <source>
        <dbReference type="EMBL" id="KAL1877559.1"/>
    </source>
</evidence>
<dbReference type="SUPFAM" id="SSF75217">
    <property type="entry name" value="alpha/beta knot"/>
    <property type="match status" value="1"/>
</dbReference>
<name>A0ABR3XPC5_9PEZI</name>
<accession>A0ABR3XPC5</accession>
<reference evidence="3 4" key="1">
    <citation type="journal article" date="2024" name="Commun. Biol.">
        <title>Comparative genomic analysis of thermophilic fungi reveals convergent evolutionary adaptations and gene losses.</title>
        <authorList>
            <person name="Steindorff A.S."/>
            <person name="Aguilar-Pontes M.V."/>
            <person name="Robinson A.J."/>
            <person name="Andreopoulos B."/>
            <person name="LaButti K."/>
            <person name="Kuo A."/>
            <person name="Mondo S."/>
            <person name="Riley R."/>
            <person name="Otillar R."/>
            <person name="Haridas S."/>
            <person name="Lipzen A."/>
            <person name="Grimwood J."/>
            <person name="Schmutz J."/>
            <person name="Clum A."/>
            <person name="Reid I.D."/>
            <person name="Moisan M.C."/>
            <person name="Butler G."/>
            <person name="Nguyen T.T.M."/>
            <person name="Dewar K."/>
            <person name="Conant G."/>
            <person name="Drula E."/>
            <person name="Henrissat B."/>
            <person name="Hansel C."/>
            <person name="Singer S."/>
            <person name="Hutchinson M.I."/>
            <person name="de Vries R.P."/>
            <person name="Natvig D.O."/>
            <person name="Powell A.J."/>
            <person name="Tsang A."/>
            <person name="Grigoriev I.V."/>
        </authorList>
    </citation>
    <scope>NUCLEOTIDE SEQUENCE [LARGE SCALE GENOMIC DNA]</scope>
    <source>
        <strain evidence="3 4">ATCC 24622</strain>
    </source>
</reference>
<evidence type="ECO:0000256" key="2">
    <source>
        <dbReference type="SAM" id="MobiDB-lite"/>
    </source>
</evidence>
<dbReference type="Proteomes" id="UP001586593">
    <property type="component" value="Unassembled WGS sequence"/>
</dbReference>
<organism evidence="3 4">
    <name type="scientific">Phialemonium thermophilum</name>
    <dbReference type="NCBI Taxonomy" id="223376"/>
    <lineage>
        <taxon>Eukaryota</taxon>
        <taxon>Fungi</taxon>
        <taxon>Dikarya</taxon>
        <taxon>Ascomycota</taxon>
        <taxon>Pezizomycotina</taxon>
        <taxon>Sordariomycetes</taxon>
        <taxon>Sordariomycetidae</taxon>
        <taxon>Cephalothecales</taxon>
        <taxon>Cephalothecaceae</taxon>
        <taxon>Phialemonium</taxon>
    </lineage>
</organism>
<dbReference type="SUPFAM" id="SSF50249">
    <property type="entry name" value="Nucleic acid-binding proteins"/>
    <property type="match status" value="1"/>
</dbReference>
<sequence length="343" mass="38020">MAPSEQHKAKKRRLDDGAERADAPKSSSRFRPTEPREWTVSVAIPTSIITDCVTREQRTTIVGRIARALAVFSVDEVVIFDDSPMDSRAPNVDLDAFTGDTDPAHFMTHILSYLETPPFMRKNLFPLHPNLRSQGLLPSLDMPHHPYKDEWLPYREGLTIAGRPKSGKGTIVDVGLRDTVTISEEIPPKTRVTLQVFDDGRDPEPVHPAAPRTEAGYYWGYTVRKCTSLSKVFTESAFEDGYDLSVGTSERGVPVARAFPDVVASGTTADFRHLLVAFGGPRGLEYAAMNDPDLGELNVAGGRTRELFDHWVNVLPHQGSRSIRTEEAVLIALTALRPLWFSG</sequence>
<evidence type="ECO:0000256" key="1">
    <source>
        <dbReference type="ARBA" id="ARBA00009841"/>
    </source>
</evidence>